<dbReference type="PROSITE" id="PS50262">
    <property type="entry name" value="G_PROTEIN_RECEP_F1_2"/>
    <property type="match status" value="1"/>
</dbReference>
<keyword evidence="4 11" id="KW-1133">Transmembrane helix</keyword>
<evidence type="ECO:0000256" key="10">
    <source>
        <dbReference type="SAM" id="MobiDB-lite"/>
    </source>
</evidence>
<comment type="subcellular location">
    <subcellularLocation>
        <location evidence="1">Cell membrane</location>
        <topology evidence="1">Multi-pass membrane protein</topology>
    </subcellularLocation>
</comment>
<dbReference type="OrthoDB" id="10011551at2759"/>
<keyword evidence="3 9" id="KW-0812">Transmembrane</keyword>
<dbReference type="InterPro" id="IPR017452">
    <property type="entry name" value="GPCR_Rhodpsn_7TM"/>
</dbReference>
<keyword evidence="8 9" id="KW-0807">Transducer</keyword>
<name>A0A6J2WXV4_CHACN</name>
<sequence>MSWGNKSTAVTPAGAPVHSTTDQVAQKVVGVDWILSTGSAMIIFTNLLVATALVLLLRRKGGQSWCLVLNLAVADVLVGVAITGVATDVVQGTTASTQKSKCLLRMSFIIAPTASSILTMFLISLDRYVAIKCPLRYARLVGRRAIAGALVTLWLLSVAVGFLPCVIEQMQRGEYRRHCTFFTVIEPKSIIVLFAAFFFPLLCVFIFFYLDILKIACQHQRQIRRTQLTDVCHPVSTRYWHHVKALRTVALLVGCFTLSWCPFFVVCIVQVFCPTCQLYLLLENHLWFLGLSNSLINPLVYAFWQKEVRQQIRALFTCKIWLRRPGDGYETRDGHITRNVPAQAENSPPQKTIPPKESVTLPLVALTP</sequence>
<dbReference type="RefSeq" id="XP_030649140.1">
    <property type="nucleotide sequence ID" value="XM_030793280.1"/>
</dbReference>
<feature type="transmembrane region" description="Helical" evidence="11">
    <location>
        <begin position="284"/>
        <end position="304"/>
    </location>
</feature>
<dbReference type="PRINTS" id="PR00237">
    <property type="entry name" value="GPCRRHODOPSN"/>
</dbReference>
<evidence type="ECO:0000256" key="2">
    <source>
        <dbReference type="ARBA" id="ARBA00022475"/>
    </source>
</evidence>
<protein>
    <submittedName>
        <fullName evidence="14">Glucose-dependent insulinotropic receptor</fullName>
    </submittedName>
</protein>
<feature type="region of interest" description="Disordered" evidence="10">
    <location>
        <begin position="332"/>
        <end position="356"/>
    </location>
</feature>
<dbReference type="AlphaFoldDB" id="A0A6J2WXV4"/>
<dbReference type="CTD" id="139760"/>
<keyword evidence="5 9" id="KW-0297">G-protein coupled receptor</keyword>
<evidence type="ECO:0000256" key="3">
    <source>
        <dbReference type="ARBA" id="ARBA00022692"/>
    </source>
</evidence>
<reference evidence="14" key="1">
    <citation type="submission" date="2025-08" db="UniProtKB">
        <authorList>
            <consortium name="RefSeq"/>
        </authorList>
    </citation>
    <scope>IDENTIFICATION</scope>
</reference>
<dbReference type="Pfam" id="PF00001">
    <property type="entry name" value="7tm_1"/>
    <property type="match status" value="1"/>
</dbReference>
<dbReference type="Gene3D" id="1.20.1070.10">
    <property type="entry name" value="Rhodopsin 7-helix transmembrane proteins"/>
    <property type="match status" value="1"/>
</dbReference>
<feature type="transmembrane region" description="Helical" evidence="11">
    <location>
        <begin position="106"/>
        <end position="125"/>
    </location>
</feature>
<dbReference type="InterPro" id="IPR000276">
    <property type="entry name" value="GPCR_Rhodpsn"/>
</dbReference>
<gene>
    <name evidence="14" type="primary">gpr119</name>
</gene>
<keyword evidence="7 9" id="KW-0675">Receptor</keyword>
<evidence type="ECO:0000256" key="9">
    <source>
        <dbReference type="RuleBase" id="RU000688"/>
    </source>
</evidence>
<dbReference type="GeneID" id="115829219"/>
<evidence type="ECO:0000256" key="6">
    <source>
        <dbReference type="ARBA" id="ARBA00023136"/>
    </source>
</evidence>
<accession>A0A6J2WXV4</accession>
<proteinExistence type="inferred from homology"/>
<evidence type="ECO:0000256" key="4">
    <source>
        <dbReference type="ARBA" id="ARBA00022989"/>
    </source>
</evidence>
<feature type="transmembrane region" description="Helical" evidence="11">
    <location>
        <begin position="64"/>
        <end position="86"/>
    </location>
</feature>
<feature type="transmembrane region" description="Helical" evidence="11">
    <location>
        <begin position="190"/>
        <end position="212"/>
    </location>
</feature>
<evidence type="ECO:0000256" key="11">
    <source>
        <dbReference type="SAM" id="Phobius"/>
    </source>
</evidence>
<comment type="similarity">
    <text evidence="9">Belongs to the G-protein coupled receptor 1 family.</text>
</comment>
<evidence type="ECO:0000256" key="7">
    <source>
        <dbReference type="ARBA" id="ARBA00023170"/>
    </source>
</evidence>
<feature type="transmembrane region" description="Helical" evidence="11">
    <location>
        <begin position="146"/>
        <end position="170"/>
    </location>
</feature>
<dbReference type="GO" id="GO:0005886">
    <property type="term" value="C:plasma membrane"/>
    <property type="evidence" value="ECO:0007669"/>
    <property type="project" value="UniProtKB-SubCell"/>
</dbReference>
<feature type="domain" description="G-protein coupled receptors family 1 profile" evidence="12">
    <location>
        <begin position="45"/>
        <end position="301"/>
    </location>
</feature>
<feature type="transmembrane region" description="Helical" evidence="11">
    <location>
        <begin position="248"/>
        <end position="272"/>
    </location>
</feature>
<dbReference type="GO" id="GO:0004930">
    <property type="term" value="F:G protein-coupled receptor activity"/>
    <property type="evidence" value="ECO:0007669"/>
    <property type="project" value="UniProtKB-KW"/>
</dbReference>
<evidence type="ECO:0000259" key="12">
    <source>
        <dbReference type="PROSITE" id="PS50262"/>
    </source>
</evidence>
<evidence type="ECO:0000256" key="8">
    <source>
        <dbReference type="ARBA" id="ARBA00023224"/>
    </source>
</evidence>
<dbReference type="InParanoid" id="A0A6J2WXV4"/>
<dbReference type="Proteomes" id="UP000504632">
    <property type="component" value="Chromosome 16"/>
</dbReference>
<evidence type="ECO:0000256" key="1">
    <source>
        <dbReference type="ARBA" id="ARBA00004651"/>
    </source>
</evidence>
<organism evidence="13 14">
    <name type="scientific">Chanos chanos</name>
    <name type="common">Milkfish</name>
    <name type="synonym">Mugil chanos</name>
    <dbReference type="NCBI Taxonomy" id="29144"/>
    <lineage>
        <taxon>Eukaryota</taxon>
        <taxon>Metazoa</taxon>
        <taxon>Chordata</taxon>
        <taxon>Craniata</taxon>
        <taxon>Vertebrata</taxon>
        <taxon>Euteleostomi</taxon>
        <taxon>Actinopterygii</taxon>
        <taxon>Neopterygii</taxon>
        <taxon>Teleostei</taxon>
        <taxon>Ostariophysi</taxon>
        <taxon>Gonorynchiformes</taxon>
        <taxon>Chanidae</taxon>
        <taxon>Chanos</taxon>
    </lineage>
</organism>
<dbReference type="SMART" id="SM01381">
    <property type="entry name" value="7TM_GPCR_Srsx"/>
    <property type="match status" value="1"/>
</dbReference>
<evidence type="ECO:0000256" key="5">
    <source>
        <dbReference type="ARBA" id="ARBA00023040"/>
    </source>
</evidence>
<feature type="transmembrane region" description="Helical" evidence="11">
    <location>
        <begin position="33"/>
        <end position="57"/>
    </location>
</feature>
<evidence type="ECO:0000313" key="14">
    <source>
        <dbReference type="RefSeq" id="XP_030649140.1"/>
    </source>
</evidence>
<keyword evidence="13" id="KW-1185">Reference proteome</keyword>
<dbReference type="SUPFAM" id="SSF81321">
    <property type="entry name" value="Family A G protein-coupled receptor-like"/>
    <property type="match status" value="1"/>
</dbReference>
<keyword evidence="2" id="KW-1003">Cell membrane</keyword>
<keyword evidence="6 11" id="KW-0472">Membrane</keyword>
<dbReference type="PANTHER" id="PTHR22750">
    <property type="entry name" value="G-PROTEIN COUPLED RECEPTOR"/>
    <property type="match status" value="1"/>
</dbReference>
<dbReference type="PROSITE" id="PS00237">
    <property type="entry name" value="G_PROTEIN_RECEP_F1_1"/>
    <property type="match status" value="1"/>
</dbReference>
<evidence type="ECO:0000313" key="13">
    <source>
        <dbReference type="Proteomes" id="UP000504632"/>
    </source>
</evidence>